<evidence type="ECO:0000256" key="4">
    <source>
        <dbReference type="ARBA" id="ARBA00023136"/>
    </source>
</evidence>
<feature type="domain" description="CHASE" evidence="6">
    <location>
        <begin position="109"/>
        <end position="195"/>
    </location>
</feature>
<dbReference type="AlphaFoldDB" id="A0A5B8CUK0"/>
<dbReference type="GO" id="GO:0016020">
    <property type="term" value="C:membrane"/>
    <property type="evidence" value="ECO:0007669"/>
    <property type="project" value="UniProtKB-SubCell"/>
</dbReference>
<evidence type="ECO:0000259" key="7">
    <source>
        <dbReference type="PROSITE" id="PS50887"/>
    </source>
</evidence>
<dbReference type="PANTHER" id="PTHR46663">
    <property type="entry name" value="DIGUANYLATE CYCLASE DGCT-RELATED"/>
    <property type="match status" value="1"/>
</dbReference>
<feature type="domain" description="GGDEF" evidence="7">
    <location>
        <begin position="314"/>
        <end position="447"/>
    </location>
</feature>
<dbReference type="InterPro" id="IPR043128">
    <property type="entry name" value="Rev_trsase/Diguanyl_cyclase"/>
</dbReference>
<evidence type="ECO:0000313" key="8">
    <source>
        <dbReference type="EMBL" id="QDC44981.1"/>
    </source>
</evidence>
<dbReference type="InterPro" id="IPR052163">
    <property type="entry name" value="DGC-Regulatory_Protein"/>
</dbReference>
<evidence type="ECO:0000256" key="2">
    <source>
        <dbReference type="ARBA" id="ARBA00022692"/>
    </source>
</evidence>
<dbReference type="InterPro" id="IPR042240">
    <property type="entry name" value="CHASE_sf"/>
</dbReference>
<dbReference type="InterPro" id="IPR006189">
    <property type="entry name" value="CHASE_dom"/>
</dbReference>
<dbReference type="Pfam" id="PF00990">
    <property type="entry name" value="GGDEF"/>
    <property type="match status" value="1"/>
</dbReference>
<dbReference type="CDD" id="cd01949">
    <property type="entry name" value="GGDEF"/>
    <property type="match status" value="1"/>
</dbReference>
<keyword evidence="9" id="KW-1185">Reference proteome</keyword>
<reference evidence="9" key="1">
    <citation type="journal article" date="2019" name="ISME J.">
        <title>Evolution in action: habitat transition from sediment to the pelagial leads to genome streamlining in Methylophilaceae.</title>
        <authorList>
            <person name="Salcher M."/>
            <person name="Schaefle D."/>
            <person name="Kaspar M."/>
            <person name="Neuenschwander S.M."/>
            <person name="Ghai R."/>
        </authorList>
    </citation>
    <scope>NUCLEOTIDE SEQUENCE [LARGE SCALE GENOMIC DNA]</scope>
    <source>
        <strain evidence="9">MMS-M-51</strain>
    </source>
</reference>
<dbReference type="SMART" id="SM00267">
    <property type="entry name" value="GGDEF"/>
    <property type="match status" value="1"/>
</dbReference>
<dbReference type="PROSITE" id="PS50887">
    <property type="entry name" value="GGDEF"/>
    <property type="match status" value="1"/>
</dbReference>
<dbReference type="PROSITE" id="PS50839">
    <property type="entry name" value="CHASE"/>
    <property type="match status" value="1"/>
</dbReference>
<proteinExistence type="predicted"/>
<dbReference type="EMBL" id="CP040946">
    <property type="protein sequence ID" value="QDC44981.1"/>
    <property type="molecule type" value="Genomic_DNA"/>
</dbReference>
<dbReference type="OrthoDB" id="9812260at2"/>
<dbReference type="Proteomes" id="UP000311008">
    <property type="component" value="Chromosome"/>
</dbReference>
<dbReference type="PANTHER" id="PTHR46663:SF2">
    <property type="entry name" value="GGDEF DOMAIN-CONTAINING PROTEIN"/>
    <property type="match status" value="1"/>
</dbReference>
<feature type="transmembrane region" description="Helical" evidence="5">
    <location>
        <begin position="12"/>
        <end position="30"/>
    </location>
</feature>
<name>A0A5B8CUK0_9PROT</name>
<keyword evidence="3 5" id="KW-1133">Transmembrane helix</keyword>
<dbReference type="InterPro" id="IPR000160">
    <property type="entry name" value="GGDEF_dom"/>
</dbReference>
<dbReference type="Gene3D" id="3.30.450.350">
    <property type="entry name" value="CHASE domain"/>
    <property type="match status" value="1"/>
</dbReference>
<evidence type="ECO:0000256" key="5">
    <source>
        <dbReference type="SAM" id="Phobius"/>
    </source>
</evidence>
<protein>
    <submittedName>
        <fullName evidence="8">Sensor domain-containing diguanylate cyclase</fullName>
    </submittedName>
</protein>
<gene>
    <name evidence="8" type="ORF">FIU01_10935</name>
</gene>
<dbReference type="Pfam" id="PF03924">
    <property type="entry name" value="CHASE"/>
    <property type="match status" value="1"/>
</dbReference>
<keyword evidence="2 5" id="KW-0812">Transmembrane</keyword>
<dbReference type="KEGG" id="mmec:FIU01_10935"/>
<dbReference type="GO" id="GO:0007165">
    <property type="term" value="P:signal transduction"/>
    <property type="evidence" value="ECO:0007669"/>
    <property type="project" value="UniProtKB-ARBA"/>
</dbReference>
<keyword evidence="4 5" id="KW-0472">Membrane</keyword>
<evidence type="ECO:0000256" key="3">
    <source>
        <dbReference type="ARBA" id="ARBA00022989"/>
    </source>
</evidence>
<dbReference type="GO" id="GO:0003824">
    <property type="term" value="F:catalytic activity"/>
    <property type="evidence" value="ECO:0007669"/>
    <property type="project" value="UniProtKB-ARBA"/>
</dbReference>
<evidence type="ECO:0000259" key="6">
    <source>
        <dbReference type="PROSITE" id="PS50839"/>
    </source>
</evidence>
<feature type="transmembrane region" description="Helical" evidence="5">
    <location>
        <begin position="254"/>
        <end position="274"/>
    </location>
</feature>
<evidence type="ECO:0000256" key="1">
    <source>
        <dbReference type="ARBA" id="ARBA00004370"/>
    </source>
</evidence>
<dbReference type="FunFam" id="3.30.70.270:FF:000001">
    <property type="entry name" value="Diguanylate cyclase domain protein"/>
    <property type="match status" value="1"/>
</dbReference>
<organism evidence="8 9">
    <name type="scientific">Methylophilus medardicus</name>
    <dbReference type="NCBI Taxonomy" id="2588534"/>
    <lineage>
        <taxon>Bacteria</taxon>
        <taxon>Pseudomonadati</taxon>
        <taxon>Pseudomonadota</taxon>
        <taxon>Betaproteobacteria</taxon>
        <taxon>Nitrosomonadales</taxon>
        <taxon>Methylophilaceae</taxon>
        <taxon>Methylophilus</taxon>
    </lineage>
</organism>
<sequence length="447" mass="50669">MRLTLSQTFKSQMIAVFAATLAFLFWHFLLDYQRQKAESDAYLEAASYGNLLRAELDRELNALLFISNGFSSYIKVYRDDLQRDKMQAMLADLFAHTHHVRNLAVAVDYKLAYVYPEAGNEKILGVDYRQVPTQWPKVKVAIDSREGVLDGPLALMQGGTGMIYRFPIFIDGHYWGLMSTVIDTPHFLQDAFKDLQQPQFTFAIRTAEQKSVFYGDPALFDHKHIFLQRTKVPNGSWEWAIENKHIAALPGKRIGVVLSLLFSFLMGTMAYFFAQERYYLSEGALMDSLTGLPNRRLLDSRLNYAHSEARREGKKFGLMALDIDHFKLINDQHGHDIGDEVIKAVATKLKSCIRDSDTVSRLGGDEFVIVLKDQSSPEGLISIASMLIGMFNVPMQIHGQAVPVQLSIGLTMYDPSSEITLKQLLKQADLALYQAKQSGRNTYSLWQ</sequence>
<dbReference type="SUPFAM" id="SSF55073">
    <property type="entry name" value="Nucleotide cyclase"/>
    <property type="match status" value="1"/>
</dbReference>
<dbReference type="Gene3D" id="3.30.70.270">
    <property type="match status" value="1"/>
</dbReference>
<dbReference type="NCBIfam" id="TIGR00254">
    <property type="entry name" value="GGDEF"/>
    <property type="match status" value="1"/>
</dbReference>
<evidence type="ECO:0000313" key="9">
    <source>
        <dbReference type="Proteomes" id="UP000311008"/>
    </source>
</evidence>
<dbReference type="InterPro" id="IPR029787">
    <property type="entry name" value="Nucleotide_cyclase"/>
</dbReference>
<dbReference type="SMART" id="SM01079">
    <property type="entry name" value="CHASE"/>
    <property type="match status" value="1"/>
</dbReference>
<comment type="subcellular location">
    <subcellularLocation>
        <location evidence="1">Membrane</location>
    </subcellularLocation>
</comment>
<accession>A0A5B8CUK0</accession>